<sequence>MTKLLLDEVEVNNLSLDEPKSTKEYENSNKIKKYKHYILNKIDMCNKKYVKIPNEVSVIYENLNEYLSKFSAYHLYVKSKMYENAYQVLLMQIFLFFKIRGLTAEENSGYGRYDFGFPNTNNCDKEVKEYILIEIKAFNKNTKPDEEINKEMEENQNQNNIKNRLLNECEDAINQIEEKEYEKKYRAKGYNSIVKYGIAFYKRTCEIKMKINDGEIQSSSKPINEGSNNRKRRKRKRKTTITTGTGTGTTTEAQQETKKKTKSTKSKTTKATGTKSTRGKTGKATRNTTRSTRTGKGKI</sequence>
<gene>
    <name evidence="3" type="ORF">BCR36DRAFT_370622</name>
</gene>
<feature type="compositionally biased region" description="Low complexity" evidence="2">
    <location>
        <begin position="240"/>
        <end position="254"/>
    </location>
</feature>
<evidence type="ECO:0000313" key="4">
    <source>
        <dbReference type="Proteomes" id="UP000193719"/>
    </source>
</evidence>
<dbReference type="InterPro" id="IPR012547">
    <property type="entry name" value="PDDEXK_9"/>
</dbReference>
<comment type="caution">
    <text evidence="3">The sequence shown here is derived from an EMBL/GenBank/DDBJ whole genome shotgun (WGS) entry which is preliminary data.</text>
</comment>
<feature type="coiled-coil region" evidence="1">
    <location>
        <begin position="148"/>
        <end position="182"/>
    </location>
</feature>
<dbReference type="AlphaFoldDB" id="A0A1Y1V807"/>
<reference evidence="3 4" key="2">
    <citation type="submission" date="2016-08" db="EMBL/GenBank/DDBJ databases">
        <title>Pervasive Adenine N6-methylation of Active Genes in Fungi.</title>
        <authorList>
            <consortium name="DOE Joint Genome Institute"/>
            <person name="Mondo S.J."/>
            <person name="Dannebaum R.O."/>
            <person name="Kuo R.C."/>
            <person name="Labutti K."/>
            <person name="Haridas S."/>
            <person name="Kuo A."/>
            <person name="Salamov A."/>
            <person name="Ahrendt S.R."/>
            <person name="Lipzen A."/>
            <person name="Sullivan W."/>
            <person name="Andreopoulos W.B."/>
            <person name="Clum A."/>
            <person name="Lindquist E."/>
            <person name="Daum C."/>
            <person name="Ramamoorthy G.K."/>
            <person name="Gryganskyi A."/>
            <person name="Culley D."/>
            <person name="Magnuson J.K."/>
            <person name="James T.Y."/>
            <person name="O'Malley M.A."/>
            <person name="Stajich J.E."/>
            <person name="Spatafora J.W."/>
            <person name="Visel A."/>
            <person name="Grigoriev I.V."/>
        </authorList>
    </citation>
    <scope>NUCLEOTIDE SEQUENCE [LARGE SCALE GENOMIC DNA]</scope>
    <source>
        <strain evidence="4">finn</strain>
    </source>
</reference>
<evidence type="ECO:0000256" key="2">
    <source>
        <dbReference type="SAM" id="MobiDB-lite"/>
    </source>
</evidence>
<dbReference type="EMBL" id="MCFH01000023">
    <property type="protein sequence ID" value="ORX49597.1"/>
    <property type="molecule type" value="Genomic_DNA"/>
</dbReference>
<feature type="region of interest" description="Disordered" evidence="2">
    <location>
        <begin position="217"/>
        <end position="299"/>
    </location>
</feature>
<proteinExistence type="predicted"/>
<feature type="compositionally biased region" description="Basic residues" evidence="2">
    <location>
        <begin position="259"/>
        <end position="268"/>
    </location>
</feature>
<dbReference type="Pfam" id="PF08011">
    <property type="entry name" value="PDDEXK_9"/>
    <property type="match status" value="1"/>
</dbReference>
<organism evidence="3 4">
    <name type="scientific">Piromyces finnis</name>
    <dbReference type="NCBI Taxonomy" id="1754191"/>
    <lineage>
        <taxon>Eukaryota</taxon>
        <taxon>Fungi</taxon>
        <taxon>Fungi incertae sedis</taxon>
        <taxon>Chytridiomycota</taxon>
        <taxon>Chytridiomycota incertae sedis</taxon>
        <taxon>Neocallimastigomycetes</taxon>
        <taxon>Neocallimastigales</taxon>
        <taxon>Neocallimastigaceae</taxon>
        <taxon>Piromyces</taxon>
    </lineage>
</organism>
<reference evidence="3 4" key="1">
    <citation type="submission" date="2016-08" db="EMBL/GenBank/DDBJ databases">
        <title>Genomes of anaerobic fungi encode conserved fungal cellulosomes for biomass hydrolysis.</title>
        <authorList>
            <consortium name="DOE Joint Genome Institute"/>
            <person name="Haitjema C.H."/>
            <person name="Gilmore S.P."/>
            <person name="Henske J.K."/>
            <person name="Solomon K.V."/>
            <person name="De Groot R."/>
            <person name="Kuo A."/>
            <person name="Mondo S.J."/>
            <person name="Salamov A.A."/>
            <person name="Labutti K."/>
            <person name="Zhao Z."/>
            <person name="Chiniquy J."/>
            <person name="Barry K."/>
            <person name="Brewer H.M."/>
            <person name="Purvine S.O."/>
            <person name="Wright A.T."/>
            <person name="Boxma B."/>
            <person name="Van Alen T."/>
            <person name="Hackstein J.H."/>
            <person name="Baker S.E."/>
            <person name="Grigoriev I.V."/>
            <person name="O'Malley M.A."/>
        </authorList>
    </citation>
    <scope>NUCLEOTIDE SEQUENCE [LARGE SCALE GENOMIC DNA]</scope>
    <source>
        <strain evidence="4">finn</strain>
    </source>
</reference>
<accession>A0A1Y1V807</accession>
<feature type="compositionally biased region" description="Polar residues" evidence="2">
    <location>
        <begin position="217"/>
        <end position="227"/>
    </location>
</feature>
<evidence type="ECO:0000313" key="3">
    <source>
        <dbReference type="EMBL" id="ORX49597.1"/>
    </source>
</evidence>
<feature type="compositionally biased region" description="Basic residues" evidence="2">
    <location>
        <begin position="229"/>
        <end position="239"/>
    </location>
</feature>
<dbReference type="Proteomes" id="UP000193719">
    <property type="component" value="Unassembled WGS sequence"/>
</dbReference>
<name>A0A1Y1V807_9FUNG</name>
<keyword evidence="1" id="KW-0175">Coiled coil</keyword>
<keyword evidence="4" id="KW-1185">Reference proteome</keyword>
<protein>
    <submittedName>
        <fullName evidence="3">Uncharacterized protein</fullName>
    </submittedName>
</protein>
<evidence type="ECO:0000256" key="1">
    <source>
        <dbReference type="SAM" id="Coils"/>
    </source>
</evidence>